<proteinExistence type="predicted"/>
<name>A0A9D5BA96_PEA</name>
<evidence type="ECO:0000313" key="2">
    <source>
        <dbReference type="Proteomes" id="UP001058974"/>
    </source>
</evidence>
<protein>
    <submittedName>
        <fullName evidence="1">Uncharacterized protein</fullName>
    </submittedName>
</protein>
<evidence type="ECO:0000313" key="1">
    <source>
        <dbReference type="EMBL" id="KAI5435501.1"/>
    </source>
</evidence>
<dbReference type="AlphaFoldDB" id="A0A9D5BA96"/>
<dbReference type="EMBL" id="JAMSHJ010000002">
    <property type="protein sequence ID" value="KAI5435501.1"/>
    <property type="molecule type" value="Genomic_DNA"/>
</dbReference>
<accession>A0A9D5BA96</accession>
<organism evidence="1 2">
    <name type="scientific">Pisum sativum</name>
    <name type="common">Garden pea</name>
    <name type="synonym">Lathyrus oleraceus</name>
    <dbReference type="NCBI Taxonomy" id="3888"/>
    <lineage>
        <taxon>Eukaryota</taxon>
        <taxon>Viridiplantae</taxon>
        <taxon>Streptophyta</taxon>
        <taxon>Embryophyta</taxon>
        <taxon>Tracheophyta</taxon>
        <taxon>Spermatophyta</taxon>
        <taxon>Magnoliopsida</taxon>
        <taxon>eudicotyledons</taxon>
        <taxon>Gunneridae</taxon>
        <taxon>Pentapetalae</taxon>
        <taxon>rosids</taxon>
        <taxon>fabids</taxon>
        <taxon>Fabales</taxon>
        <taxon>Fabaceae</taxon>
        <taxon>Papilionoideae</taxon>
        <taxon>50 kb inversion clade</taxon>
        <taxon>NPAAA clade</taxon>
        <taxon>Hologalegina</taxon>
        <taxon>IRL clade</taxon>
        <taxon>Fabeae</taxon>
        <taxon>Lathyrus</taxon>
    </lineage>
</organism>
<reference evidence="1 2" key="1">
    <citation type="journal article" date="2022" name="Nat. Genet.">
        <title>Improved pea reference genome and pan-genome highlight genomic features and evolutionary characteristics.</title>
        <authorList>
            <person name="Yang T."/>
            <person name="Liu R."/>
            <person name="Luo Y."/>
            <person name="Hu S."/>
            <person name="Wang D."/>
            <person name="Wang C."/>
            <person name="Pandey M.K."/>
            <person name="Ge S."/>
            <person name="Xu Q."/>
            <person name="Li N."/>
            <person name="Li G."/>
            <person name="Huang Y."/>
            <person name="Saxena R.K."/>
            <person name="Ji Y."/>
            <person name="Li M."/>
            <person name="Yan X."/>
            <person name="He Y."/>
            <person name="Liu Y."/>
            <person name="Wang X."/>
            <person name="Xiang C."/>
            <person name="Varshney R.K."/>
            <person name="Ding H."/>
            <person name="Gao S."/>
            <person name="Zong X."/>
        </authorList>
    </citation>
    <scope>NUCLEOTIDE SEQUENCE [LARGE SCALE GENOMIC DNA]</scope>
    <source>
        <strain evidence="1 2">cv. Zhongwan 6</strain>
    </source>
</reference>
<keyword evidence="2" id="KW-1185">Reference proteome</keyword>
<sequence>MGRFEFGYYGFGGYVRYRFGWADISLIGILLRQLGRFCYGLVCFLQVTGSFAVEGEILDEIITSSRGEFPDEVYSPQPFELLIAMEQLHCNVQQRWDQGRNHTDGLLLFQLQKNSAMLTVLLLLSKCRQRNVPVIEPGSPDIVNFITQSAVVQGTKGCRGRGWFDSIAARPLSDLGLPFWVC</sequence>
<dbReference type="Proteomes" id="UP001058974">
    <property type="component" value="Chromosome 2"/>
</dbReference>
<dbReference type="Gramene" id="Psat02G0206800-T1">
    <property type="protein sequence ID" value="KAI5435501.1"/>
    <property type="gene ID" value="KIW84_022068"/>
</dbReference>
<gene>
    <name evidence="1" type="ORF">KIW84_022068</name>
</gene>
<comment type="caution">
    <text evidence="1">The sequence shown here is derived from an EMBL/GenBank/DDBJ whole genome shotgun (WGS) entry which is preliminary data.</text>
</comment>